<evidence type="ECO:0000313" key="5">
    <source>
        <dbReference type="Proteomes" id="UP001595961"/>
    </source>
</evidence>
<evidence type="ECO:0000256" key="2">
    <source>
        <dbReference type="SAM" id="SignalP"/>
    </source>
</evidence>
<dbReference type="Proteomes" id="UP001595961">
    <property type="component" value="Unassembled WGS sequence"/>
</dbReference>
<evidence type="ECO:0000256" key="1">
    <source>
        <dbReference type="SAM" id="MobiDB-lite"/>
    </source>
</evidence>
<dbReference type="InterPro" id="IPR038765">
    <property type="entry name" value="Papain-like_cys_pep_sf"/>
</dbReference>
<feature type="signal peptide" evidence="2">
    <location>
        <begin position="1"/>
        <end position="24"/>
    </location>
</feature>
<gene>
    <name evidence="4" type="ORF">ACFO5W_14570</name>
</gene>
<comment type="caution">
    <text evidence="4">The sequence shown here is derived from an EMBL/GenBank/DDBJ whole genome shotgun (WGS) entry which is preliminary data.</text>
</comment>
<sequence>MRNRIAPFLLVLTLCLACWIRALASTPAADDSTWMTVLLDGRKIGYVHVEYQRDGDIVTTTQTLSIDLQRNGKDLPMSNMTRSVENSSGQPLAFAARTTLSATDSTTSGERQPDGRFIVTTTVGGVSRQQGMDWPAGALLSEGQRLVFARTGMRQGQLYEMRMFDPASLQVELATMQVVGAEQVTLPGGITTLEHQRQIIHSPRGTQIVDLWLDQRGRTRKGVLNVLGREMEMLACDRACALAPEQHVDMLRVAMVASPRPLTASLRGAPLRYRIKQPESYASPVIVTDEQQVSNLGHGQWLVEIGGAEASRARPPQPEDSRPNAWLQSDAPTLRQLAAQVVEGAADDLQKMERLRRFVSGYITPHGLDVGYASALEVLSHPYGDCTEYAVLLAAMARAAGIPARVVTGMVYSDRYGGRSQVFVPHAWVQAWIDGHWRSFDAALRHFDSSHIAMDTGDGDPWHFFNVTNLFARLQIEEISPLQPMPGPRHRHARTGTRGP</sequence>
<dbReference type="Gene3D" id="3.10.620.30">
    <property type="match status" value="1"/>
</dbReference>
<proteinExistence type="predicted"/>
<name>A0ABV9C582_9GAMM</name>
<keyword evidence="2" id="KW-0732">Signal</keyword>
<feature type="region of interest" description="Disordered" evidence="1">
    <location>
        <begin position="481"/>
        <end position="500"/>
    </location>
</feature>
<dbReference type="SUPFAM" id="SSF54001">
    <property type="entry name" value="Cysteine proteinases"/>
    <property type="match status" value="1"/>
</dbReference>
<dbReference type="InterPro" id="IPR002931">
    <property type="entry name" value="Transglutaminase-like"/>
</dbReference>
<dbReference type="EMBL" id="JBHSGA010000017">
    <property type="protein sequence ID" value="MFC4527865.1"/>
    <property type="molecule type" value="Genomic_DNA"/>
</dbReference>
<feature type="compositionally biased region" description="Basic residues" evidence="1">
    <location>
        <begin position="488"/>
        <end position="500"/>
    </location>
</feature>
<dbReference type="PANTHER" id="PTHR33490">
    <property type="entry name" value="BLR5614 PROTEIN-RELATED"/>
    <property type="match status" value="1"/>
</dbReference>
<evidence type="ECO:0000313" key="4">
    <source>
        <dbReference type="EMBL" id="MFC4527865.1"/>
    </source>
</evidence>
<dbReference type="Pfam" id="PF01841">
    <property type="entry name" value="Transglut_core"/>
    <property type="match status" value="1"/>
</dbReference>
<evidence type="ECO:0000259" key="3">
    <source>
        <dbReference type="SMART" id="SM00460"/>
    </source>
</evidence>
<dbReference type="SMART" id="SM00460">
    <property type="entry name" value="TGc"/>
    <property type="match status" value="1"/>
</dbReference>
<feature type="domain" description="Transglutaminase-like" evidence="3">
    <location>
        <begin position="378"/>
        <end position="444"/>
    </location>
</feature>
<organism evidence="4 5">
    <name type="scientific">Dyella halodurans</name>
    <dbReference type="NCBI Taxonomy" id="1920171"/>
    <lineage>
        <taxon>Bacteria</taxon>
        <taxon>Pseudomonadati</taxon>
        <taxon>Pseudomonadota</taxon>
        <taxon>Gammaproteobacteria</taxon>
        <taxon>Lysobacterales</taxon>
        <taxon>Rhodanobacteraceae</taxon>
        <taxon>Dyella</taxon>
    </lineage>
</organism>
<keyword evidence="5" id="KW-1185">Reference proteome</keyword>
<accession>A0ABV9C582</accession>
<feature type="chain" id="PRO_5045927546" evidence="2">
    <location>
        <begin position="25"/>
        <end position="500"/>
    </location>
</feature>
<reference evidence="5" key="1">
    <citation type="journal article" date="2019" name="Int. J. Syst. Evol. Microbiol.">
        <title>The Global Catalogue of Microorganisms (GCM) 10K type strain sequencing project: providing services to taxonomists for standard genome sequencing and annotation.</title>
        <authorList>
            <consortium name="The Broad Institute Genomics Platform"/>
            <consortium name="The Broad Institute Genome Sequencing Center for Infectious Disease"/>
            <person name="Wu L."/>
            <person name="Ma J."/>
        </authorList>
    </citation>
    <scope>NUCLEOTIDE SEQUENCE [LARGE SCALE GENOMIC DNA]</scope>
    <source>
        <strain evidence="5">CCM 4481</strain>
    </source>
</reference>
<protein>
    <submittedName>
        <fullName evidence="4">Transglutaminase domain-containing protein</fullName>
    </submittedName>
</protein>
<dbReference type="RefSeq" id="WP_266151855.1">
    <property type="nucleotide sequence ID" value="NZ_CP064028.1"/>
</dbReference>